<gene>
    <name evidence="8" type="ORF">OCU04_005930</name>
</gene>
<protein>
    <recommendedName>
        <fullName evidence="7">Rhodopsin domain-containing protein</fullName>
    </recommendedName>
</protein>
<dbReference type="OrthoDB" id="2496787at2759"/>
<proteinExistence type="inferred from homology"/>
<feature type="transmembrane region" description="Helical" evidence="6">
    <location>
        <begin position="29"/>
        <end position="50"/>
    </location>
</feature>
<dbReference type="PANTHER" id="PTHR33048">
    <property type="entry name" value="PTH11-LIKE INTEGRAL MEMBRANE PROTEIN (AFU_ORTHOLOGUE AFUA_5G11245)"/>
    <property type="match status" value="1"/>
</dbReference>
<feature type="transmembrane region" description="Helical" evidence="6">
    <location>
        <begin position="62"/>
        <end position="82"/>
    </location>
</feature>
<organism evidence="8 9">
    <name type="scientific">Sclerotinia nivalis</name>
    <dbReference type="NCBI Taxonomy" id="352851"/>
    <lineage>
        <taxon>Eukaryota</taxon>
        <taxon>Fungi</taxon>
        <taxon>Dikarya</taxon>
        <taxon>Ascomycota</taxon>
        <taxon>Pezizomycotina</taxon>
        <taxon>Leotiomycetes</taxon>
        <taxon>Helotiales</taxon>
        <taxon>Sclerotiniaceae</taxon>
        <taxon>Sclerotinia</taxon>
    </lineage>
</organism>
<reference evidence="8" key="1">
    <citation type="submission" date="2022-11" db="EMBL/GenBank/DDBJ databases">
        <title>Genome Resource of Sclerotinia nivalis Strain SnTB1, a Plant Pathogen Isolated from American Ginseng.</title>
        <authorList>
            <person name="Fan S."/>
        </authorList>
    </citation>
    <scope>NUCLEOTIDE SEQUENCE</scope>
    <source>
        <strain evidence="8">SnTB1</strain>
    </source>
</reference>
<evidence type="ECO:0000256" key="2">
    <source>
        <dbReference type="ARBA" id="ARBA00022692"/>
    </source>
</evidence>
<evidence type="ECO:0000259" key="7">
    <source>
        <dbReference type="Pfam" id="PF20684"/>
    </source>
</evidence>
<dbReference type="AlphaFoldDB" id="A0A9X0AM55"/>
<comment type="similarity">
    <text evidence="5">Belongs to the SAT4 family.</text>
</comment>
<evidence type="ECO:0000256" key="1">
    <source>
        <dbReference type="ARBA" id="ARBA00004141"/>
    </source>
</evidence>
<sequence length="244" mass="26900">MDPNTTPALEPPMGITPDLVDPYTRQPNLIVTSVVCLTLTTVCIFIRTLTKAYLFKEMRLEDYFTIFAGFGFASFCGVMLAARKVVQGSHQWDVSVTGLMDVILLSNILEIIYGPAMFAAKASVILQLMQIFTANAKNFVYWSFITLLGLNGAFYFSIFVAFILACVPRAKITDPSLPGTCISINGSILATSVFNIVSDLSILILPLVVVWSLRIPLKRKLTVGAGFGTGVLFDNVFLFIERFR</sequence>
<comment type="caution">
    <text evidence="8">The sequence shown here is derived from an EMBL/GenBank/DDBJ whole genome shotgun (WGS) entry which is preliminary data.</text>
</comment>
<dbReference type="PANTHER" id="PTHR33048:SF47">
    <property type="entry name" value="INTEGRAL MEMBRANE PROTEIN-RELATED"/>
    <property type="match status" value="1"/>
</dbReference>
<evidence type="ECO:0000256" key="3">
    <source>
        <dbReference type="ARBA" id="ARBA00022989"/>
    </source>
</evidence>
<keyword evidence="2 6" id="KW-0812">Transmembrane</keyword>
<name>A0A9X0AM55_9HELO</name>
<keyword evidence="3 6" id="KW-1133">Transmembrane helix</keyword>
<dbReference type="InterPro" id="IPR049326">
    <property type="entry name" value="Rhodopsin_dom_fungi"/>
</dbReference>
<comment type="subcellular location">
    <subcellularLocation>
        <location evidence="1">Membrane</location>
        <topology evidence="1">Multi-pass membrane protein</topology>
    </subcellularLocation>
</comment>
<accession>A0A9X0AM55</accession>
<feature type="transmembrane region" description="Helical" evidence="6">
    <location>
        <begin position="102"/>
        <end position="128"/>
    </location>
</feature>
<evidence type="ECO:0000256" key="4">
    <source>
        <dbReference type="ARBA" id="ARBA00023136"/>
    </source>
</evidence>
<evidence type="ECO:0000313" key="9">
    <source>
        <dbReference type="Proteomes" id="UP001152300"/>
    </source>
</evidence>
<keyword evidence="9" id="KW-1185">Reference proteome</keyword>
<evidence type="ECO:0000256" key="6">
    <source>
        <dbReference type="SAM" id="Phobius"/>
    </source>
</evidence>
<feature type="transmembrane region" description="Helical" evidence="6">
    <location>
        <begin position="184"/>
        <end position="209"/>
    </location>
</feature>
<feature type="domain" description="Rhodopsin" evidence="7">
    <location>
        <begin position="46"/>
        <end position="232"/>
    </location>
</feature>
<dbReference type="InterPro" id="IPR052337">
    <property type="entry name" value="SAT4-like"/>
</dbReference>
<feature type="transmembrane region" description="Helical" evidence="6">
    <location>
        <begin position="140"/>
        <end position="164"/>
    </location>
</feature>
<dbReference type="GO" id="GO:0016020">
    <property type="term" value="C:membrane"/>
    <property type="evidence" value="ECO:0007669"/>
    <property type="project" value="UniProtKB-SubCell"/>
</dbReference>
<evidence type="ECO:0000256" key="5">
    <source>
        <dbReference type="ARBA" id="ARBA00038359"/>
    </source>
</evidence>
<keyword evidence="4 6" id="KW-0472">Membrane</keyword>
<evidence type="ECO:0000313" key="8">
    <source>
        <dbReference type="EMBL" id="KAJ8065225.1"/>
    </source>
</evidence>
<dbReference type="Pfam" id="PF20684">
    <property type="entry name" value="Fung_rhodopsin"/>
    <property type="match status" value="1"/>
</dbReference>
<feature type="transmembrane region" description="Helical" evidence="6">
    <location>
        <begin position="221"/>
        <end position="240"/>
    </location>
</feature>
<dbReference type="EMBL" id="JAPEIS010000006">
    <property type="protein sequence ID" value="KAJ8065225.1"/>
    <property type="molecule type" value="Genomic_DNA"/>
</dbReference>
<dbReference type="Proteomes" id="UP001152300">
    <property type="component" value="Unassembled WGS sequence"/>
</dbReference>